<dbReference type="Pfam" id="PF12146">
    <property type="entry name" value="Hydrolase_4"/>
    <property type="match status" value="1"/>
</dbReference>
<dbReference type="InterPro" id="IPR022742">
    <property type="entry name" value="Hydrolase_4"/>
</dbReference>
<dbReference type="Gene3D" id="3.40.50.1820">
    <property type="entry name" value="alpha/beta hydrolase"/>
    <property type="match status" value="1"/>
</dbReference>
<evidence type="ECO:0000313" key="3">
    <source>
        <dbReference type="EMBL" id="NYJ76015.1"/>
    </source>
</evidence>
<evidence type="ECO:0000313" key="4">
    <source>
        <dbReference type="Proteomes" id="UP000571817"/>
    </source>
</evidence>
<dbReference type="GO" id="GO:0016787">
    <property type="term" value="F:hydrolase activity"/>
    <property type="evidence" value="ECO:0007669"/>
    <property type="project" value="UniProtKB-KW"/>
</dbReference>
<dbReference type="SUPFAM" id="SSF53474">
    <property type="entry name" value="alpha/beta-Hydrolases"/>
    <property type="match status" value="1"/>
</dbReference>
<dbReference type="PANTHER" id="PTHR43798:SF31">
    <property type="entry name" value="AB HYDROLASE SUPERFAMILY PROTEIN YCLE"/>
    <property type="match status" value="1"/>
</dbReference>
<dbReference type="AlphaFoldDB" id="A0A853DPG2"/>
<reference evidence="3 4" key="1">
    <citation type="submission" date="2020-07" db="EMBL/GenBank/DDBJ databases">
        <title>Sequencing the genomes of 1000 actinobacteria strains.</title>
        <authorList>
            <person name="Klenk H.-P."/>
        </authorList>
    </citation>
    <scope>NUCLEOTIDE SEQUENCE [LARGE SCALE GENOMIC DNA]</scope>
    <source>
        <strain evidence="3 4">DSM 29531</strain>
    </source>
</reference>
<dbReference type="GO" id="GO:0016020">
    <property type="term" value="C:membrane"/>
    <property type="evidence" value="ECO:0007669"/>
    <property type="project" value="TreeGrafter"/>
</dbReference>
<evidence type="ECO:0000256" key="1">
    <source>
        <dbReference type="ARBA" id="ARBA00022801"/>
    </source>
</evidence>
<name>A0A853DPG2_9MICO</name>
<dbReference type="PANTHER" id="PTHR43798">
    <property type="entry name" value="MONOACYLGLYCEROL LIPASE"/>
    <property type="match status" value="1"/>
</dbReference>
<feature type="domain" description="Serine aminopeptidase S33" evidence="2">
    <location>
        <begin position="22"/>
        <end position="260"/>
    </location>
</feature>
<dbReference type="EMBL" id="JACCFW010000001">
    <property type="protein sequence ID" value="NYJ76015.1"/>
    <property type="molecule type" value="Genomic_DNA"/>
</dbReference>
<dbReference type="RefSeq" id="WP_179483118.1">
    <property type="nucleotide sequence ID" value="NZ_JACCFW010000001.1"/>
</dbReference>
<dbReference type="InterPro" id="IPR029058">
    <property type="entry name" value="AB_hydrolase_fold"/>
</dbReference>
<proteinExistence type="predicted"/>
<keyword evidence="1" id="KW-0378">Hydrolase</keyword>
<comment type="caution">
    <text evidence="3">The sequence shown here is derived from an EMBL/GenBank/DDBJ whole genome shotgun (WGS) entry which is preliminary data.</text>
</comment>
<accession>A0A853DPG2</accession>
<dbReference type="Proteomes" id="UP000571817">
    <property type="component" value="Unassembled WGS sequence"/>
</dbReference>
<protein>
    <submittedName>
        <fullName evidence="3">Pimeloyl-ACP methyl ester carboxylesterase</fullName>
    </submittedName>
</protein>
<gene>
    <name evidence="3" type="ORF">HNR15_002978</name>
</gene>
<dbReference type="InterPro" id="IPR050266">
    <property type="entry name" value="AB_hydrolase_sf"/>
</dbReference>
<organism evidence="3 4">
    <name type="scientific">Allobranchiibius huperziae</name>
    <dbReference type="NCBI Taxonomy" id="1874116"/>
    <lineage>
        <taxon>Bacteria</taxon>
        <taxon>Bacillati</taxon>
        <taxon>Actinomycetota</taxon>
        <taxon>Actinomycetes</taxon>
        <taxon>Micrococcales</taxon>
        <taxon>Dermacoccaceae</taxon>
        <taxon>Allobranchiibius</taxon>
    </lineage>
</organism>
<sequence length="273" mass="28749">MTTADGARLAAYVREPADPEATTVVLSHGWTLAHQSWDLVAERLPGDLRVVTYDQRGHGHSTFGRGSKRPKDESVRRLGSDLDAVIDQCVPAGSPLILGGHSMGGMSVMAYAGAHPGAFDGRVQRVLLTSTAISGLTGAGVRGEAVAMQLLARTPWRMGRLVTLKGQRTLYGKDPDPALLESSRALTARTSMRAFGAFHGALMQHDETAAAATLAKVPVTVVVGTRDRLTSKRLGTALASEIPGARLEVLDGIGHMTPYEVPDLLAGLLVGTA</sequence>
<keyword evidence="4" id="KW-1185">Reference proteome</keyword>
<evidence type="ECO:0000259" key="2">
    <source>
        <dbReference type="Pfam" id="PF12146"/>
    </source>
</evidence>